<comment type="similarity">
    <text evidence="3">Belongs to the cyclophilin-type PPIase family.</text>
</comment>
<dbReference type="SUPFAM" id="SSF50891">
    <property type="entry name" value="Cyclophilin-like"/>
    <property type="match status" value="1"/>
</dbReference>
<dbReference type="EC" id="5.2.1.8" evidence="3"/>
<comment type="catalytic activity">
    <reaction evidence="3">
        <text>[protein]-peptidylproline (omega=180) = [protein]-peptidylproline (omega=0)</text>
        <dbReference type="Rhea" id="RHEA:16237"/>
        <dbReference type="Rhea" id="RHEA-COMP:10747"/>
        <dbReference type="Rhea" id="RHEA-COMP:10748"/>
        <dbReference type="ChEBI" id="CHEBI:83833"/>
        <dbReference type="ChEBI" id="CHEBI:83834"/>
        <dbReference type="EC" id="5.2.1.8"/>
    </reaction>
</comment>
<dbReference type="InterPro" id="IPR044665">
    <property type="entry name" value="E_coli_cyclophilin_A-like"/>
</dbReference>
<reference evidence="5 6" key="1">
    <citation type="submission" date="2018-02" db="EMBL/GenBank/DDBJ databases">
        <title>Comparative genomes isolates from brazilian mangrove.</title>
        <authorList>
            <person name="Araujo J.E."/>
            <person name="Taketani R.G."/>
            <person name="Silva M.C.P."/>
            <person name="Loureco M.V."/>
            <person name="Andreote F.D."/>
        </authorList>
    </citation>
    <scope>NUCLEOTIDE SEQUENCE [LARGE SCALE GENOMIC DNA]</scope>
    <source>
        <strain evidence="5 6">NAP PRIS-MGV</strain>
    </source>
</reference>
<dbReference type="InterPro" id="IPR029000">
    <property type="entry name" value="Cyclophilin-like_dom_sf"/>
</dbReference>
<dbReference type="EMBL" id="PUIB01000009">
    <property type="protein sequence ID" value="PQO40246.1"/>
    <property type="molecule type" value="Genomic_DNA"/>
</dbReference>
<keyword evidence="1 3" id="KW-0697">Rotamase</keyword>
<dbReference type="PRINTS" id="PR00153">
    <property type="entry name" value="CSAPPISMRASE"/>
</dbReference>
<gene>
    <name evidence="5" type="ORF">C5Y98_06235</name>
</gene>
<dbReference type="OrthoDB" id="270889at2"/>
<dbReference type="PROSITE" id="PS50072">
    <property type="entry name" value="CSA_PPIASE_2"/>
    <property type="match status" value="1"/>
</dbReference>
<comment type="caution">
    <text evidence="5">The sequence shown here is derived from an EMBL/GenBank/DDBJ whole genome shotgun (WGS) entry which is preliminary data.</text>
</comment>
<evidence type="ECO:0000313" key="5">
    <source>
        <dbReference type="EMBL" id="PQO40246.1"/>
    </source>
</evidence>
<evidence type="ECO:0000256" key="1">
    <source>
        <dbReference type="ARBA" id="ARBA00023110"/>
    </source>
</evidence>
<evidence type="ECO:0000313" key="6">
    <source>
        <dbReference type="Proteomes" id="UP000239388"/>
    </source>
</evidence>
<evidence type="ECO:0000259" key="4">
    <source>
        <dbReference type="PROSITE" id="PS50072"/>
    </source>
</evidence>
<evidence type="ECO:0000256" key="3">
    <source>
        <dbReference type="RuleBase" id="RU363019"/>
    </source>
</evidence>
<name>A0A2S8G713_9BACT</name>
<proteinExistence type="inferred from homology"/>
<keyword evidence="2 3" id="KW-0413">Isomerase</keyword>
<sequence length="180" mass="19609">MADDYEGPKREVHPEVVLATSYGDIRIRLDSEKAPATVDNFLNNYVESGQYDGTIFHYVAPGSMILGGAFTADLEAAPTRSVIHSEAANGLKNVRGTIAMTRDPEYIHSATNQFFINLADNPNLDHVEDDEAKYGYCVFGEVIEGMDVVDKIAAAPVKDADGFPSMPVDAVVIKTAKRVR</sequence>
<dbReference type="Proteomes" id="UP000239388">
    <property type="component" value="Unassembled WGS sequence"/>
</dbReference>
<dbReference type="GO" id="GO:0003755">
    <property type="term" value="F:peptidyl-prolyl cis-trans isomerase activity"/>
    <property type="evidence" value="ECO:0007669"/>
    <property type="project" value="UniProtKB-UniRule"/>
</dbReference>
<dbReference type="PANTHER" id="PTHR43246">
    <property type="entry name" value="PEPTIDYL-PROLYL CIS-TRANS ISOMERASE CYP38, CHLOROPLASTIC"/>
    <property type="match status" value="1"/>
</dbReference>
<dbReference type="Gene3D" id="2.40.100.10">
    <property type="entry name" value="Cyclophilin-like"/>
    <property type="match status" value="1"/>
</dbReference>
<comment type="function">
    <text evidence="3">PPIases accelerate the folding of proteins. It catalyzes the cis-trans isomerization of proline imidic peptide bonds in oligopeptides.</text>
</comment>
<organism evidence="5 6">
    <name type="scientific">Blastopirellula marina</name>
    <dbReference type="NCBI Taxonomy" id="124"/>
    <lineage>
        <taxon>Bacteria</taxon>
        <taxon>Pseudomonadati</taxon>
        <taxon>Planctomycetota</taxon>
        <taxon>Planctomycetia</taxon>
        <taxon>Pirellulales</taxon>
        <taxon>Pirellulaceae</taxon>
        <taxon>Blastopirellula</taxon>
    </lineage>
</organism>
<evidence type="ECO:0000256" key="2">
    <source>
        <dbReference type="ARBA" id="ARBA00023235"/>
    </source>
</evidence>
<dbReference type="AlphaFoldDB" id="A0A2S8G713"/>
<dbReference type="InterPro" id="IPR002130">
    <property type="entry name" value="Cyclophilin-type_PPIase_dom"/>
</dbReference>
<feature type="domain" description="PPIase cyclophilin-type" evidence="4">
    <location>
        <begin position="23"/>
        <end position="178"/>
    </location>
</feature>
<dbReference type="Pfam" id="PF00160">
    <property type="entry name" value="Pro_isomerase"/>
    <property type="match status" value="1"/>
</dbReference>
<accession>A0A2S8G713</accession>
<protein>
    <recommendedName>
        <fullName evidence="3">Peptidyl-prolyl cis-trans isomerase</fullName>
        <shortName evidence="3">PPIase</shortName>
        <ecNumber evidence="3">5.2.1.8</ecNumber>
    </recommendedName>
</protein>